<feature type="transmembrane region" description="Helical" evidence="1">
    <location>
        <begin position="9"/>
        <end position="30"/>
    </location>
</feature>
<accession>A0A543B9Q1</accession>
<dbReference type="EMBL" id="VFOX01000002">
    <property type="protein sequence ID" value="TQL81557.1"/>
    <property type="molecule type" value="Genomic_DNA"/>
</dbReference>
<name>A0A543B9Q1_9MICO</name>
<gene>
    <name evidence="2" type="ORF">FB560_3030</name>
</gene>
<keyword evidence="3" id="KW-1185">Reference proteome</keyword>
<keyword evidence="1" id="KW-0472">Membrane</keyword>
<keyword evidence="1" id="KW-0812">Transmembrane</keyword>
<sequence>MQTRSATPYWWALGIVGTFALTLVVLLLAGVLGSTVWWTAAAMILLAISQVLSILTIGRNNRRIAARPTSLPPENL</sequence>
<reference evidence="2 3" key="1">
    <citation type="submission" date="2019-06" db="EMBL/GenBank/DDBJ databases">
        <title>Sequencing the genomes of 1000 actinobacteria strains.</title>
        <authorList>
            <person name="Klenk H.-P."/>
        </authorList>
    </citation>
    <scope>NUCLEOTIDE SEQUENCE [LARGE SCALE GENOMIC DNA]</scope>
    <source>
        <strain evidence="2 3">DSM 20169</strain>
    </source>
</reference>
<dbReference type="Proteomes" id="UP000317209">
    <property type="component" value="Unassembled WGS sequence"/>
</dbReference>
<dbReference type="RefSeq" id="WP_141873341.1">
    <property type="nucleotide sequence ID" value="NZ_VFOX01000002.1"/>
</dbReference>
<feature type="transmembrane region" description="Helical" evidence="1">
    <location>
        <begin position="36"/>
        <end position="57"/>
    </location>
</feature>
<proteinExistence type="predicted"/>
<protein>
    <submittedName>
        <fullName evidence="2">Uncharacterized protein</fullName>
    </submittedName>
</protein>
<evidence type="ECO:0000313" key="3">
    <source>
        <dbReference type="Proteomes" id="UP000317209"/>
    </source>
</evidence>
<comment type="caution">
    <text evidence="2">The sequence shown here is derived from an EMBL/GenBank/DDBJ whole genome shotgun (WGS) entry which is preliminary data.</text>
</comment>
<organism evidence="2 3">
    <name type="scientific">Microbacterium saperdae</name>
    <dbReference type="NCBI Taxonomy" id="69368"/>
    <lineage>
        <taxon>Bacteria</taxon>
        <taxon>Bacillati</taxon>
        <taxon>Actinomycetota</taxon>
        <taxon>Actinomycetes</taxon>
        <taxon>Micrococcales</taxon>
        <taxon>Microbacteriaceae</taxon>
        <taxon>Microbacterium</taxon>
    </lineage>
</organism>
<evidence type="ECO:0000313" key="2">
    <source>
        <dbReference type="EMBL" id="TQL81557.1"/>
    </source>
</evidence>
<keyword evidence="1" id="KW-1133">Transmembrane helix</keyword>
<dbReference type="AlphaFoldDB" id="A0A543B9Q1"/>
<evidence type="ECO:0000256" key="1">
    <source>
        <dbReference type="SAM" id="Phobius"/>
    </source>
</evidence>